<evidence type="ECO:0000313" key="1">
    <source>
        <dbReference type="EMBL" id="MDQ0148490.1"/>
    </source>
</evidence>
<reference evidence="1 2" key="1">
    <citation type="submission" date="2023-07" db="EMBL/GenBank/DDBJ databases">
        <title>Genomic Encyclopedia of Type Strains, Phase IV (KMG-IV): sequencing the most valuable type-strain genomes for metagenomic binning, comparative biology and taxonomic classification.</title>
        <authorList>
            <person name="Goeker M."/>
        </authorList>
    </citation>
    <scope>NUCLEOTIDE SEQUENCE [LARGE SCALE GENOMIC DNA]</scope>
    <source>
        <strain evidence="1 2">DSM 20694</strain>
    </source>
</reference>
<dbReference type="Proteomes" id="UP001228504">
    <property type="component" value="Unassembled WGS sequence"/>
</dbReference>
<comment type="caution">
    <text evidence="1">The sequence shown here is derived from an EMBL/GenBank/DDBJ whole genome shotgun (WGS) entry which is preliminary data.</text>
</comment>
<gene>
    <name evidence="1" type="ORF">J2S18_000407</name>
</gene>
<sequence>MSNIKWAILGPGTVAEEFAEALNEASIGVYAVGSRNILKAEKFAKIHSVKVLWKL</sequence>
<organism evidence="1 2">
    <name type="scientific">Eubacterium multiforme</name>
    <dbReference type="NCBI Taxonomy" id="83339"/>
    <lineage>
        <taxon>Bacteria</taxon>
        <taxon>Bacillati</taxon>
        <taxon>Bacillota</taxon>
        <taxon>Clostridia</taxon>
        <taxon>Eubacteriales</taxon>
        <taxon>Eubacteriaceae</taxon>
        <taxon>Eubacterium</taxon>
    </lineage>
</organism>
<accession>A0ABT9UPB7</accession>
<dbReference type="SUPFAM" id="SSF51735">
    <property type="entry name" value="NAD(P)-binding Rossmann-fold domains"/>
    <property type="match status" value="1"/>
</dbReference>
<name>A0ABT9UPB7_9FIRM</name>
<dbReference type="InterPro" id="IPR036291">
    <property type="entry name" value="NAD(P)-bd_dom_sf"/>
</dbReference>
<dbReference type="Gene3D" id="3.40.50.720">
    <property type="entry name" value="NAD(P)-binding Rossmann-like Domain"/>
    <property type="match status" value="1"/>
</dbReference>
<dbReference type="EMBL" id="JAUSUF010000001">
    <property type="protein sequence ID" value="MDQ0148490.1"/>
    <property type="molecule type" value="Genomic_DNA"/>
</dbReference>
<evidence type="ECO:0000313" key="2">
    <source>
        <dbReference type="Proteomes" id="UP001228504"/>
    </source>
</evidence>
<keyword evidence="2" id="KW-1185">Reference proteome</keyword>
<proteinExistence type="predicted"/>
<protein>
    <submittedName>
        <fullName evidence="1">Dehydrogenase</fullName>
    </submittedName>
</protein>